<keyword evidence="5" id="KW-1133">Transmembrane helix</keyword>
<dbReference type="Pfam" id="PF07963">
    <property type="entry name" value="N_methyl"/>
    <property type="match status" value="1"/>
</dbReference>
<dbReference type="RefSeq" id="WP_187671293.1">
    <property type="nucleotide sequence ID" value="NZ_CAJFCI010000043.1"/>
</dbReference>
<dbReference type="EMBL" id="CAJFCI010000043">
    <property type="protein sequence ID" value="CAD5107957.1"/>
    <property type="molecule type" value="Genomic_DNA"/>
</dbReference>
<evidence type="ECO:0000313" key="6">
    <source>
        <dbReference type="EMBL" id="CAD5107957.1"/>
    </source>
</evidence>
<dbReference type="Pfam" id="PF00114">
    <property type="entry name" value="Pilin"/>
    <property type="match status" value="1"/>
</dbReference>
<keyword evidence="2" id="KW-0488">Methylation</keyword>
<dbReference type="InterPro" id="IPR045584">
    <property type="entry name" value="Pilin-like"/>
</dbReference>
<evidence type="ECO:0000313" key="7">
    <source>
        <dbReference type="Proteomes" id="UP000583387"/>
    </source>
</evidence>
<evidence type="ECO:0000256" key="5">
    <source>
        <dbReference type="SAM" id="Phobius"/>
    </source>
</evidence>
<evidence type="ECO:0000256" key="4">
    <source>
        <dbReference type="RuleBase" id="RU000389"/>
    </source>
</evidence>
<evidence type="ECO:0000256" key="2">
    <source>
        <dbReference type="ARBA" id="ARBA00022481"/>
    </source>
</evidence>
<keyword evidence="4" id="KW-0281">Fimbrium</keyword>
<organism evidence="6 7">
    <name type="scientific">Zestomonas carbonaria</name>
    <dbReference type="NCBI Taxonomy" id="2762745"/>
    <lineage>
        <taxon>Bacteria</taxon>
        <taxon>Pseudomonadati</taxon>
        <taxon>Pseudomonadota</taxon>
        <taxon>Gammaproteobacteria</taxon>
        <taxon>Pseudomonadales</taxon>
        <taxon>Pseudomonadaceae</taxon>
        <taxon>Zestomonas</taxon>
    </lineage>
</organism>
<gene>
    <name evidence="6" type="ORF">PSEWESI4_02240</name>
</gene>
<comment type="caution">
    <text evidence="6">The sequence shown here is derived from an EMBL/GenBank/DDBJ whole genome shotgun (WGS) entry which is preliminary data.</text>
</comment>
<keyword evidence="7" id="KW-1185">Reference proteome</keyword>
<keyword evidence="5" id="KW-0472">Membrane</keyword>
<dbReference type="AlphaFoldDB" id="A0A7U7EMZ6"/>
<reference evidence="6 7" key="1">
    <citation type="submission" date="2020-08" db="EMBL/GenBank/DDBJ databases">
        <authorList>
            <person name="Criscuolo A."/>
        </authorList>
    </citation>
    <scope>NUCLEOTIDE SEQUENCE [LARGE SCALE GENOMIC DNA]</scope>
    <source>
        <strain evidence="6">CIP111764</strain>
    </source>
</reference>
<comment type="similarity">
    <text evidence="1 4">Belongs to the N-Me-Phe pilin family.</text>
</comment>
<sequence>MPVLKVKGFTLIELMIVVAIIGILAAVAVPIYQQYIATTQIKRVYAELSEYRAVVEERLANGAGSISNDDLGYVPSNLTQAVVGDLVTVNADGSSSLQVTLGGSISPAVAGTLVVLNRSVDGGWTCDIDGSAAPAWRDAYMPRGCE</sequence>
<evidence type="ECO:0000256" key="1">
    <source>
        <dbReference type="ARBA" id="ARBA00005233"/>
    </source>
</evidence>
<dbReference type="InterPro" id="IPR012902">
    <property type="entry name" value="N_methyl_site"/>
</dbReference>
<dbReference type="InterPro" id="IPR001082">
    <property type="entry name" value="Pilin"/>
</dbReference>
<evidence type="ECO:0000256" key="3">
    <source>
        <dbReference type="ARBA" id="ARBA00029638"/>
    </source>
</evidence>
<dbReference type="Proteomes" id="UP000583387">
    <property type="component" value="Unassembled WGS sequence"/>
</dbReference>
<dbReference type="PROSITE" id="PS00409">
    <property type="entry name" value="PROKAR_NTER_METHYL"/>
    <property type="match status" value="1"/>
</dbReference>
<dbReference type="GO" id="GO:0007155">
    <property type="term" value="P:cell adhesion"/>
    <property type="evidence" value="ECO:0007669"/>
    <property type="project" value="InterPro"/>
</dbReference>
<dbReference type="NCBIfam" id="TIGR02532">
    <property type="entry name" value="IV_pilin_GFxxxE"/>
    <property type="match status" value="1"/>
</dbReference>
<protein>
    <recommendedName>
        <fullName evidence="3">Pilin</fullName>
    </recommendedName>
</protein>
<proteinExistence type="inferred from homology"/>
<name>A0A7U7EMZ6_9GAMM</name>
<accession>A0A7U7EMZ6</accession>
<feature type="transmembrane region" description="Helical" evidence="5">
    <location>
        <begin position="12"/>
        <end position="32"/>
    </location>
</feature>
<dbReference type="SUPFAM" id="SSF54523">
    <property type="entry name" value="Pili subunits"/>
    <property type="match status" value="1"/>
</dbReference>
<keyword evidence="5" id="KW-0812">Transmembrane</keyword>
<dbReference type="Gene3D" id="3.30.700.10">
    <property type="entry name" value="Glycoprotein, Type 4 Pilin"/>
    <property type="match status" value="1"/>
</dbReference>
<dbReference type="GO" id="GO:0009289">
    <property type="term" value="C:pilus"/>
    <property type="evidence" value="ECO:0007669"/>
    <property type="project" value="InterPro"/>
</dbReference>